<dbReference type="Pfam" id="PF01740">
    <property type="entry name" value="STAS"/>
    <property type="match status" value="1"/>
</dbReference>
<reference evidence="4 5" key="1">
    <citation type="submission" date="2017-03" db="EMBL/GenBank/DDBJ databases">
        <title>Draft genome sequence of Streptomyces scabrisporus NF3, endophyte isolated from Amphipterygium adstringens.</title>
        <authorList>
            <person name="Vazquez M."/>
            <person name="Ceapa C.D."/>
            <person name="Rodriguez Luna D."/>
            <person name="Sanchez Esquivel S."/>
        </authorList>
    </citation>
    <scope>NUCLEOTIDE SEQUENCE [LARGE SCALE GENOMIC DNA]</scope>
    <source>
        <strain evidence="4 5">NF3</strain>
    </source>
</reference>
<protein>
    <recommendedName>
        <fullName evidence="2">Anti-sigma factor antagonist</fullName>
    </recommendedName>
</protein>
<dbReference type="InterPro" id="IPR036513">
    <property type="entry name" value="STAS_dom_sf"/>
</dbReference>
<dbReference type="OrthoDB" id="3216074at2"/>
<dbReference type="InterPro" id="IPR002645">
    <property type="entry name" value="STAS_dom"/>
</dbReference>
<proteinExistence type="inferred from homology"/>
<dbReference type="NCBIfam" id="TIGR00377">
    <property type="entry name" value="ant_ant_sig"/>
    <property type="match status" value="1"/>
</dbReference>
<dbReference type="Proteomes" id="UP000190037">
    <property type="component" value="Unassembled WGS sequence"/>
</dbReference>
<keyword evidence="5" id="KW-1185">Reference proteome</keyword>
<organism evidence="4 5">
    <name type="scientific">Embleya scabrispora</name>
    <dbReference type="NCBI Taxonomy" id="159449"/>
    <lineage>
        <taxon>Bacteria</taxon>
        <taxon>Bacillati</taxon>
        <taxon>Actinomycetota</taxon>
        <taxon>Actinomycetes</taxon>
        <taxon>Kitasatosporales</taxon>
        <taxon>Streptomycetaceae</taxon>
        <taxon>Embleya</taxon>
    </lineage>
</organism>
<name>A0A1T3NW93_9ACTN</name>
<dbReference type="PROSITE" id="PS50801">
    <property type="entry name" value="STAS"/>
    <property type="match status" value="1"/>
</dbReference>
<dbReference type="STRING" id="159449.B4N89_09265"/>
<evidence type="ECO:0000313" key="4">
    <source>
        <dbReference type="EMBL" id="OPC81116.1"/>
    </source>
</evidence>
<dbReference type="InterPro" id="IPR003658">
    <property type="entry name" value="Anti-sigma_ant"/>
</dbReference>
<dbReference type="GO" id="GO:0043856">
    <property type="term" value="F:anti-sigma factor antagonist activity"/>
    <property type="evidence" value="ECO:0007669"/>
    <property type="project" value="InterPro"/>
</dbReference>
<dbReference type="PANTHER" id="PTHR33495">
    <property type="entry name" value="ANTI-SIGMA FACTOR ANTAGONIST TM_1081-RELATED-RELATED"/>
    <property type="match status" value="1"/>
</dbReference>
<comment type="caution">
    <text evidence="4">The sequence shown here is derived from an EMBL/GenBank/DDBJ whole genome shotgun (WGS) entry which is preliminary data.</text>
</comment>
<dbReference type="EMBL" id="MWQN01000001">
    <property type="protein sequence ID" value="OPC81116.1"/>
    <property type="molecule type" value="Genomic_DNA"/>
</dbReference>
<evidence type="ECO:0000313" key="5">
    <source>
        <dbReference type="Proteomes" id="UP000190037"/>
    </source>
</evidence>
<gene>
    <name evidence="4" type="ORF">B4N89_09265</name>
</gene>
<dbReference type="AlphaFoldDB" id="A0A1T3NW93"/>
<evidence type="ECO:0000256" key="2">
    <source>
        <dbReference type="RuleBase" id="RU003749"/>
    </source>
</evidence>
<feature type="domain" description="STAS" evidence="3">
    <location>
        <begin position="10"/>
        <end position="101"/>
    </location>
</feature>
<dbReference type="PANTHER" id="PTHR33495:SF2">
    <property type="entry name" value="ANTI-SIGMA FACTOR ANTAGONIST TM_1081-RELATED"/>
    <property type="match status" value="1"/>
</dbReference>
<evidence type="ECO:0000256" key="1">
    <source>
        <dbReference type="ARBA" id="ARBA00009013"/>
    </source>
</evidence>
<comment type="similarity">
    <text evidence="1 2">Belongs to the anti-sigma-factor antagonist family.</text>
</comment>
<accession>A0A1T3NW93</accession>
<sequence length="101" mass="11253">MRVWGDPRELHLEGVLDVRSTADVRLALHDALDHGDGDLILNLTHVPALDTTGLGLIVGAHRRAGRRERRLVLIGVNPDVRRILVLTRLHRILTLRQPTAA</sequence>
<dbReference type="RefSeq" id="WP_078975421.1">
    <property type="nucleotide sequence ID" value="NZ_MWQN01000001.1"/>
</dbReference>
<evidence type="ECO:0000259" key="3">
    <source>
        <dbReference type="PROSITE" id="PS50801"/>
    </source>
</evidence>
<dbReference type="SUPFAM" id="SSF52091">
    <property type="entry name" value="SpoIIaa-like"/>
    <property type="match status" value="1"/>
</dbReference>
<dbReference type="CDD" id="cd07043">
    <property type="entry name" value="STAS_anti-anti-sigma_factors"/>
    <property type="match status" value="1"/>
</dbReference>
<dbReference type="Gene3D" id="3.30.750.24">
    <property type="entry name" value="STAS domain"/>
    <property type="match status" value="1"/>
</dbReference>